<dbReference type="GO" id="GO:0009416">
    <property type="term" value="P:response to light stimulus"/>
    <property type="evidence" value="ECO:0007669"/>
    <property type="project" value="TreeGrafter"/>
</dbReference>
<dbReference type="Pfam" id="PF04852">
    <property type="entry name" value="ALOG_dom"/>
    <property type="match status" value="1"/>
</dbReference>
<dbReference type="GO" id="GO:0005634">
    <property type="term" value="C:nucleus"/>
    <property type="evidence" value="ECO:0007669"/>
    <property type="project" value="UniProtKB-SubCell"/>
</dbReference>
<evidence type="ECO:0000256" key="6">
    <source>
        <dbReference type="ARBA" id="ARBA00023163"/>
    </source>
</evidence>
<keyword evidence="6" id="KW-0804">Transcription</keyword>
<keyword evidence="3" id="KW-0217">Developmental protein</keyword>
<dbReference type="InterPro" id="IPR040222">
    <property type="entry name" value="ALOG"/>
</dbReference>
<reference evidence="9" key="1">
    <citation type="submission" date="2020-07" db="EMBL/GenBank/DDBJ databases">
        <authorList>
            <person name="Lin J."/>
        </authorList>
    </citation>
    <scope>NUCLEOTIDE SEQUENCE</scope>
</reference>
<proteinExistence type="inferred from homology"/>
<comment type="similarity">
    <text evidence="2">Belongs to the plant homeotic and developmental regulators ALOG protein family.</text>
</comment>
<evidence type="ECO:0000259" key="8">
    <source>
        <dbReference type="PROSITE" id="PS51697"/>
    </source>
</evidence>
<evidence type="ECO:0000256" key="5">
    <source>
        <dbReference type="ARBA" id="ARBA00023125"/>
    </source>
</evidence>
<keyword evidence="4" id="KW-0805">Transcription regulation</keyword>
<evidence type="ECO:0000256" key="1">
    <source>
        <dbReference type="ARBA" id="ARBA00004123"/>
    </source>
</evidence>
<evidence type="ECO:0000256" key="2">
    <source>
        <dbReference type="ARBA" id="ARBA00010308"/>
    </source>
</evidence>
<keyword evidence="5" id="KW-0238">DNA-binding</keyword>
<evidence type="ECO:0000256" key="7">
    <source>
        <dbReference type="ARBA" id="ARBA00023242"/>
    </source>
</evidence>
<organism evidence="9">
    <name type="scientific">Ananas comosus var. bracteatus</name>
    <name type="common">red pineapple</name>
    <dbReference type="NCBI Taxonomy" id="296719"/>
    <lineage>
        <taxon>Eukaryota</taxon>
        <taxon>Viridiplantae</taxon>
        <taxon>Streptophyta</taxon>
        <taxon>Embryophyta</taxon>
        <taxon>Tracheophyta</taxon>
        <taxon>Spermatophyta</taxon>
        <taxon>Magnoliopsida</taxon>
        <taxon>Liliopsida</taxon>
        <taxon>Poales</taxon>
        <taxon>Bromeliaceae</taxon>
        <taxon>Bromelioideae</taxon>
        <taxon>Ananas</taxon>
    </lineage>
</organism>
<dbReference type="AlphaFoldDB" id="A0A6V7PUZ3"/>
<gene>
    <name evidence="9" type="ORF">CB5_LOCUS17802</name>
</gene>
<comment type="subcellular location">
    <subcellularLocation>
        <location evidence="1">Nucleus</location>
    </subcellularLocation>
</comment>
<accession>A0A6V7PUZ3</accession>
<sequence>MQCVCMQHVVGGRGGEPELRQLGSVGGGAAEPIRVAEAAGLEHVRAVPAEPPAAAGAAAVQRGARAGVPPVPGPVRQDQGARRALPFYGHPCPPGPCPCPLRQAWGSLDALVGRLRAAFEENGGHPEANPFGARAVRLYLREVANHLHTTHSSLLPQHAWDKPPITLKA</sequence>
<evidence type="ECO:0000256" key="4">
    <source>
        <dbReference type="ARBA" id="ARBA00023015"/>
    </source>
</evidence>
<feature type="domain" description="ALOG" evidence="8">
    <location>
        <begin position="1"/>
        <end position="159"/>
    </location>
</feature>
<dbReference type="PANTHER" id="PTHR31165">
    <property type="entry name" value="PROTEIN G1-LIKE2"/>
    <property type="match status" value="1"/>
</dbReference>
<dbReference type="GO" id="GO:0009299">
    <property type="term" value="P:mRNA transcription"/>
    <property type="evidence" value="ECO:0007669"/>
    <property type="project" value="TreeGrafter"/>
</dbReference>
<dbReference type="GO" id="GO:0003677">
    <property type="term" value="F:DNA binding"/>
    <property type="evidence" value="ECO:0007669"/>
    <property type="project" value="UniProtKB-KW"/>
</dbReference>
<dbReference type="PANTHER" id="PTHR31165:SF2">
    <property type="entry name" value="ALOG DOMAIN-CONTAINING PROTEIN"/>
    <property type="match status" value="1"/>
</dbReference>
<protein>
    <recommendedName>
        <fullName evidence="8">ALOG domain-containing protein</fullName>
    </recommendedName>
</protein>
<name>A0A6V7PUZ3_ANACO</name>
<dbReference type="PROSITE" id="PS51697">
    <property type="entry name" value="ALOG"/>
    <property type="match status" value="1"/>
</dbReference>
<dbReference type="InterPro" id="IPR006936">
    <property type="entry name" value="ALOG_dom"/>
</dbReference>
<evidence type="ECO:0000313" key="9">
    <source>
        <dbReference type="EMBL" id="CAD1834591.1"/>
    </source>
</evidence>
<keyword evidence="7" id="KW-0539">Nucleus</keyword>
<dbReference type="EMBL" id="LR862152">
    <property type="protein sequence ID" value="CAD1834591.1"/>
    <property type="molecule type" value="Genomic_DNA"/>
</dbReference>
<evidence type="ECO:0000256" key="3">
    <source>
        <dbReference type="ARBA" id="ARBA00022473"/>
    </source>
</evidence>